<protein>
    <submittedName>
        <fullName evidence="1">Uncharacterized protein</fullName>
    </submittedName>
</protein>
<reference evidence="1 2" key="1">
    <citation type="submission" date="2020-03" db="EMBL/GenBank/DDBJ databases">
        <title>Whole genome shotgun sequence of Phytohabitans flavus NBRC 107702.</title>
        <authorList>
            <person name="Komaki H."/>
            <person name="Tamura T."/>
        </authorList>
    </citation>
    <scope>NUCLEOTIDE SEQUENCE [LARGE SCALE GENOMIC DNA]</scope>
    <source>
        <strain evidence="1 2">NBRC 107702</strain>
    </source>
</reference>
<evidence type="ECO:0000313" key="2">
    <source>
        <dbReference type="Proteomes" id="UP000502508"/>
    </source>
</evidence>
<keyword evidence="2" id="KW-1185">Reference proteome</keyword>
<gene>
    <name evidence="1" type="ORF">Pflav_009830</name>
</gene>
<evidence type="ECO:0000313" key="1">
    <source>
        <dbReference type="EMBL" id="BCB74573.1"/>
    </source>
</evidence>
<organism evidence="1 2">
    <name type="scientific">Phytohabitans flavus</name>
    <dbReference type="NCBI Taxonomy" id="1076124"/>
    <lineage>
        <taxon>Bacteria</taxon>
        <taxon>Bacillati</taxon>
        <taxon>Actinomycetota</taxon>
        <taxon>Actinomycetes</taxon>
        <taxon>Micromonosporales</taxon>
        <taxon>Micromonosporaceae</taxon>
    </lineage>
</organism>
<proteinExistence type="predicted"/>
<accession>A0A6F8XL90</accession>
<name>A0A6F8XL90_9ACTN</name>
<sequence length="99" mass="11065">MLWLDVTRDGERAPANRAPWTLADLEQHAEAIRTLRTVPPAGRQVLERLVDTDDPALSAARIHEYVRRLDRGDVVEPFLDGGAAAGRIGDALALARWWR</sequence>
<dbReference type="Proteomes" id="UP000502508">
    <property type="component" value="Chromosome"/>
</dbReference>
<dbReference type="AlphaFoldDB" id="A0A6F8XL90"/>
<reference evidence="1 2" key="2">
    <citation type="submission" date="2020-03" db="EMBL/GenBank/DDBJ databases">
        <authorList>
            <person name="Ichikawa N."/>
            <person name="Kimura A."/>
            <person name="Kitahashi Y."/>
            <person name="Uohara A."/>
        </authorList>
    </citation>
    <scope>NUCLEOTIDE SEQUENCE [LARGE SCALE GENOMIC DNA]</scope>
    <source>
        <strain evidence="1 2">NBRC 107702</strain>
    </source>
</reference>
<dbReference type="KEGG" id="pfla:Pflav_009830"/>
<dbReference type="RefSeq" id="WP_173034002.1">
    <property type="nucleotide sequence ID" value="NZ_AP022870.1"/>
</dbReference>
<dbReference type="EMBL" id="AP022870">
    <property type="protein sequence ID" value="BCB74573.1"/>
    <property type="molecule type" value="Genomic_DNA"/>
</dbReference>